<feature type="non-terminal residue" evidence="1">
    <location>
        <position position="163"/>
    </location>
</feature>
<reference evidence="1" key="1">
    <citation type="submission" date="2023-03" db="EMBL/GenBank/DDBJ databases">
        <title>Massive genome expansion in bonnet fungi (Mycena s.s.) driven by repeated elements and novel gene families across ecological guilds.</title>
        <authorList>
            <consortium name="Lawrence Berkeley National Laboratory"/>
            <person name="Harder C.B."/>
            <person name="Miyauchi S."/>
            <person name="Viragh M."/>
            <person name="Kuo A."/>
            <person name="Thoen E."/>
            <person name="Andreopoulos B."/>
            <person name="Lu D."/>
            <person name="Skrede I."/>
            <person name="Drula E."/>
            <person name="Henrissat B."/>
            <person name="Morin E."/>
            <person name="Kohler A."/>
            <person name="Barry K."/>
            <person name="LaButti K."/>
            <person name="Morin E."/>
            <person name="Salamov A."/>
            <person name="Lipzen A."/>
            <person name="Mereny Z."/>
            <person name="Hegedus B."/>
            <person name="Baldrian P."/>
            <person name="Stursova M."/>
            <person name="Weitz H."/>
            <person name="Taylor A."/>
            <person name="Grigoriev I.V."/>
            <person name="Nagy L.G."/>
            <person name="Martin F."/>
            <person name="Kauserud H."/>
        </authorList>
    </citation>
    <scope>NUCLEOTIDE SEQUENCE</scope>
    <source>
        <strain evidence="1">CBHHK182m</strain>
    </source>
</reference>
<evidence type="ECO:0000313" key="1">
    <source>
        <dbReference type="EMBL" id="KAJ7697542.1"/>
    </source>
</evidence>
<dbReference type="EMBL" id="JARKIB010000608">
    <property type="protein sequence ID" value="KAJ7697542.1"/>
    <property type="molecule type" value="Genomic_DNA"/>
</dbReference>
<dbReference type="PANTHER" id="PTHR35871:SF1">
    <property type="entry name" value="CXC1-LIKE CYSTEINE CLUSTER ASSOCIATED WITH KDZ TRANSPOSASES DOMAIN-CONTAINING PROTEIN"/>
    <property type="match status" value="1"/>
</dbReference>
<dbReference type="AlphaFoldDB" id="A0AAD7DT67"/>
<proteinExistence type="predicted"/>
<accession>A0AAD7DT67</accession>
<gene>
    <name evidence="1" type="ORF">B0H16DRAFT_1350016</name>
</gene>
<dbReference type="PANTHER" id="PTHR35871">
    <property type="entry name" value="EXPRESSED PROTEIN"/>
    <property type="match status" value="1"/>
</dbReference>
<organism evidence="1 2">
    <name type="scientific">Mycena metata</name>
    <dbReference type="NCBI Taxonomy" id="1033252"/>
    <lineage>
        <taxon>Eukaryota</taxon>
        <taxon>Fungi</taxon>
        <taxon>Dikarya</taxon>
        <taxon>Basidiomycota</taxon>
        <taxon>Agaricomycotina</taxon>
        <taxon>Agaricomycetes</taxon>
        <taxon>Agaricomycetidae</taxon>
        <taxon>Agaricales</taxon>
        <taxon>Marasmiineae</taxon>
        <taxon>Mycenaceae</taxon>
        <taxon>Mycena</taxon>
    </lineage>
</organism>
<dbReference type="Proteomes" id="UP001215598">
    <property type="component" value="Unassembled WGS sequence"/>
</dbReference>
<sequence>MASFLHIYTSTDRSIAGRDPEAARWTAASLEAAHAAQRGPWVARKLREWTRAFMKDPNVLPVKNPYGKWNHERSILEDADVANEIALHLQSLGKYVKALDIVHYLNDSEVRKRFGLKKGIHLATAQRWMKRMGYRWTKNPAGQFVDGHERPDVVYYRQTEFIP</sequence>
<keyword evidence="2" id="KW-1185">Reference proteome</keyword>
<comment type="caution">
    <text evidence="1">The sequence shown here is derived from an EMBL/GenBank/DDBJ whole genome shotgun (WGS) entry which is preliminary data.</text>
</comment>
<protein>
    <submittedName>
        <fullName evidence="1">Uncharacterized protein</fullName>
    </submittedName>
</protein>
<name>A0AAD7DT67_9AGAR</name>
<evidence type="ECO:0000313" key="2">
    <source>
        <dbReference type="Proteomes" id="UP001215598"/>
    </source>
</evidence>